<evidence type="ECO:0000256" key="8">
    <source>
        <dbReference type="ARBA" id="ARBA00022737"/>
    </source>
</evidence>
<name>A0A162AM61_DAUCS</name>
<evidence type="ECO:0000256" key="3">
    <source>
        <dbReference type="ARBA" id="ARBA00003976"/>
    </source>
</evidence>
<dbReference type="SMART" id="SM00647">
    <property type="entry name" value="IBR"/>
    <property type="match status" value="2"/>
</dbReference>
<evidence type="ECO:0000313" key="15">
    <source>
        <dbReference type="EMBL" id="KZN03153.1"/>
    </source>
</evidence>
<dbReference type="GO" id="GO:0008270">
    <property type="term" value="F:zinc ion binding"/>
    <property type="evidence" value="ECO:0007669"/>
    <property type="project" value="UniProtKB-KW"/>
</dbReference>
<dbReference type="Pfam" id="PF01485">
    <property type="entry name" value="IBR"/>
    <property type="match status" value="3"/>
</dbReference>
<sequence length="378" mass="43679">MQDGVIRISCPVSGCYRILKPEHCRSILQSEVFDKWQDKLREAEIPVRDRIYCPYKICSALMVKGPDFKDLLDIECHSCHKLICAKCNVPWHYGVDCQEFQKLHQDESENEAVMLTQLAKRKRWTQCPECKIYVEKIVGCSYMTCRCRNDFCYSCGGQLGAGGHICPKPPQESSRHSSGSSSFVCGICADRRPSKKSFAIKGCTHSYCSDCVRQYVTCKIEDRITRIYCPVSGCHGSLKPEHCRSILPSKVYDKWGDALCEAMISARDKFYCPFKDCSALLVKGTDYRDIFESECPMCHRLFCAKCKVPWHSEITCREFQKLHKDEREREDIMLMQLAKNKKWGRCPRCKFYVERSEGCLFMKCRLMSSYNSYSFALV</sequence>
<dbReference type="AlphaFoldDB" id="A0A162AM61"/>
<evidence type="ECO:0000256" key="4">
    <source>
        <dbReference type="ARBA" id="ARBA00005884"/>
    </source>
</evidence>
<evidence type="ECO:0000256" key="6">
    <source>
        <dbReference type="ARBA" id="ARBA00022679"/>
    </source>
</evidence>
<evidence type="ECO:0000259" key="13">
    <source>
        <dbReference type="PROSITE" id="PS50089"/>
    </source>
</evidence>
<dbReference type="EMBL" id="LNRQ01000003">
    <property type="protein sequence ID" value="KZN03153.1"/>
    <property type="molecule type" value="Genomic_DNA"/>
</dbReference>
<keyword evidence="7" id="KW-0479">Metal-binding</keyword>
<dbReference type="Gene3D" id="1.20.120.1750">
    <property type="match status" value="1"/>
</dbReference>
<comment type="caution">
    <text evidence="15">The sequence shown here is derived from an EMBL/GenBank/DDBJ whole genome shotgun (WGS) entry which is preliminary data.</text>
</comment>
<evidence type="ECO:0000256" key="12">
    <source>
        <dbReference type="PROSITE-ProRule" id="PRU00175"/>
    </source>
</evidence>
<feature type="domain" description="RING-type" evidence="14">
    <location>
        <begin position="181"/>
        <end position="378"/>
    </location>
</feature>
<evidence type="ECO:0000256" key="11">
    <source>
        <dbReference type="ARBA" id="ARBA00022833"/>
    </source>
</evidence>
<dbReference type="InterPro" id="IPR044066">
    <property type="entry name" value="TRIAD_supradom"/>
</dbReference>
<keyword evidence="8" id="KW-0677">Repeat</keyword>
<dbReference type="PANTHER" id="PTHR11685">
    <property type="entry name" value="RBR FAMILY RING FINGER AND IBR DOMAIN-CONTAINING"/>
    <property type="match status" value="1"/>
</dbReference>
<comment type="cofactor">
    <cofactor evidence="2">
        <name>Zn(2+)</name>
        <dbReference type="ChEBI" id="CHEBI:29105"/>
    </cofactor>
</comment>
<dbReference type="GO" id="GO:0016567">
    <property type="term" value="P:protein ubiquitination"/>
    <property type="evidence" value="ECO:0007669"/>
    <property type="project" value="UniProtKB-UniPathway"/>
</dbReference>
<dbReference type="Gene3D" id="3.30.40.10">
    <property type="entry name" value="Zinc/RING finger domain, C3HC4 (zinc finger)"/>
    <property type="match status" value="2"/>
</dbReference>
<dbReference type="InterPro" id="IPR001841">
    <property type="entry name" value="Znf_RING"/>
</dbReference>
<evidence type="ECO:0000256" key="5">
    <source>
        <dbReference type="ARBA" id="ARBA00012251"/>
    </source>
</evidence>
<comment type="function">
    <text evidence="3">Might act as an E3 ubiquitin-protein ligase, or as part of E3 complex, which accepts ubiquitin from specific E2 ubiquitin-conjugating enzymes and then transfers it to substrates.</text>
</comment>
<dbReference type="PROSITE" id="PS50089">
    <property type="entry name" value="ZF_RING_2"/>
    <property type="match status" value="1"/>
</dbReference>
<keyword evidence="10" id="KW-0833">Ubl conjugation pathway</keyword>
<evidence type="ECO:0000256" key="1">
    <source>
        <dbReference type="ARBA" id="ARBA00001798"/>
    </source>
</evidence>
<dbReference type="PROSITE" id="PS00518">
    <property type="entry name" value="ZF_RING_1"/>
    <property type="match status" value="1"/>
</dbReference>
<gene>
    <name evidence="15" type="ORF">DCAR_011909</name>
</gene>
<feature type="domain" description="RING-type" evidence="13">
    <location>
        <begin position="185"/>
        <end position="231"/>
    </location>
</feature>
<dbReference type="InterPro" id="IPR031127">
    <property type="entry name" value="E3_UB_ligase_RBR"/>
</dbReference>
<comment type="similarity">
    <text evidence="4">Belongs to the RBR family. Ariadne subfamily.</text>
</comment>
<evidence type="ECO:0000256" key="7">
    <source>
        <dbReference type="ARBA" id="ARBA00022723"/>
    </source>
</evidence>
<keyword evidence="11" id="KW-0862">Zinc</keyword>
<reference evidence="15" key="1">
    <citation type="journal article" date="2016" name="Nat. Genet.">
        <title>A high-quality carrot genome assembly provides new insights into carotenoid accumulation and asterid genome evolution.</title>
        <authorList>
            <person name="Iorizzo M."/>
            <person name="Ellison S."/>
            <person name="Senalik D."/>
            <person name="Zeng P."/>
            <person name="Satapoomin P."/>
            <person name="Huang J."/>
            <person name="Bowman M."/>
            <person name="Iovene M."/>
            <person name="Sanseverino W."/>
            <person name="Cavagnaro P."/>
            <person name="Yildiz M."/>
            <person name="Macko-Podgorni A."/>
            <person name="Moranska E."/>
            <person name="Grzebelus E."/>
            <person name="Grzebelus D."/>
            <person name="Ashrafi H."/>
            <person name="Zheng Z."/>
            <person name="Cheng S."/>
            <person name="Spooner D."/>
            <person name="Van Deynze A."/>
            <person name="Simon P."/>
        </authorList>
    </citation>
    <scope>NUCLEOTIDE SEQUENCE [LARGE SCALE GENOMIC DNA]</scope>
    <source>
        <tissue evidence="15">Leaf</tissue>
    </source>
</reference>
<comment type="catalytic activity">
    <reaction evidence="1">
        <text>[E2 ubiquitin-conjugating enzyme]-S-ubiquitinyl-L-cysteine + [acceptor protein]-L-lysine = [E2 ubiquitin-conjugating enzyme]-L-cysteine + [acceptor protein]-N(6)-ubiquitinyl-L-lysine.</text>
        <dbReference type="EC" id="2.3.2.31"/>
    </reaction>
</comment>
<dbReference type="InterPro" id="IPR017907">
    <property type="entry name" value="Znf_RING_CS"/>
</dbReference>
<dbReference type="Gramene" id="KZN03153">
    <property type="protein sequence ID" value="KZN03153"/>
    <property type="gene ID" value="DCAR_011909"/>
</dbReference>
<keyword evidence="6" id="KW-0808">Transferase</keyword>
<dbReference type="FunFam" id="3.30.40.10:FF:000230">
    <property type="entry name" value="RBR-type E3 ubiquitin transferase"/>
    <property type="match status" value="1"/>
</dbReference>
<feature type="domain" description="RING-type" evidence="14">
    <location>
        <begin position="1"/>
        <end position="177"/>
    </location>
</feature>
<proteinExistence type="inferred from homology"/>
<dbReference type="PROSITE" id="PS51873">
    <property type="entry name" value="TRIAD"/>
    <property type="match status" value="2"/>
</dbReference>
<evidence type="ECO:0000256" key="10">
    <source>
        <dbReference type="ARBA" id="ARBA00022786"/>
    </source>
</evidence>
<dbReference type="EC" id="2.3.2.31" evidence="5"/>
<accession>A0A162AM61</accession>
<dbReference type="GO" id="GO:0061630">
    <property type="term" value="F:ubiquitin protein ligase activity"/>
    <property type="evidence" value="ECO:0007669"/>
    <property type="project" value="UniProtKB-EC"/>
</dbReference>
<dbReference type="InterPro" id="IPR013083">
    <property type="entry name" value="Znf_RING/FYVE/PHD"/>
</dbReference>
<evidence type="ECO:0000256" key="2">
    <source>
        <dbReference type="ARBA" id="ARBA00001947"/>
    </source>
</evidence>
<dbReference type="SUPFAM" id="SSF57850">
    <property type="entry name" value="RING/U-box"/>
    <property type="match status" value="5"/>
</dbReference>
<keyword evidence="9 12" id="KW-0863">Zinc-finger</keyword>
<dbReference type="CDD" id="cd22582">
    <property type="entry name" value="BRcat_RBR_unk"/>
    <property type="match status" value="1"/>
</dbReference>
<dbReference type="UniPathway" id="UPA00143"/>
<evidence type="ECO:0000256" key="9">
    <source>
        <dbReference type="ARBA" id="ARBA00022771"/>
    </source>
</evidence>
<dbReference type="InterPro" id="IPR002867">
    <property type="entry name" value="IBR_dom"/>
</dbReference>
<dbReference type="CDD" id="cd22584">
    <property type="entry name" value="Rcat_RBR_unk"/>
    <property type="match status" value="1"/>
</dbReference>
<organism evidence="15">
    <name type="scientific">Daucus carota subsp. sativus</name>
    <name type="common">Carrot</name>
    <dbReference type="NCBI Taxonomy" id="79200"/>
    <lineage>
        <taxon>Eukaryota</taxon>
        <taxon>Viridiplantae</taxon>
        <taxon>Streptophyta</taxon>
        <taxon>Embryophyta</taxon>
        <taxon>Tracheophyta</taxon>
        <taxon>Spermatophyta</taxon>
        <taxon>Magnoliopsida</taxon>
        <taxon>eudicotyledons</taxon>
        <taxon>Gunneridae</taxon>
        <taxon>Pentapetalae</taxon>
        <taxon>asterids</taxon>
        <taxon>campanulids</taxon>
        <taxon>Apiales</taxon>
        <taxon>Apiaceae</taxon>
        <taxon>Apioideae</taxon>
        <taxon>Scandiceae</taxon>
        <taxon>Daucinae</taxon>
        <taxon>Daucus</taxon>
        <taxon>Daucus sect. Daucus</taxon>
    </lineage>
</organism>
<dbReference type="OMA" id="RCAHSIC"/>
<evidence type="ECO:0000259" key="14">
    <source>
        <dbReference type="PROSITE" id="PS51873"/>
    </source>
</evidence>
<protein>
    <recommendedName>
        <fullName evidence="5">RBR-type E3 ubiquitin transferase</fullName>
        <ecNumber evidence="5">2.3.2.31</ecNumber>
    </recommendedName>
</protein>